<keyword evidence="3" id="KW-1185">Reference proteome</keyword>
<name>A0AAV1IGD5_9CHLO</name>
<dbReference type="SMART" id="SM00450">
    <property type="entry name" value="RHOD"/>
    <property type="match status" value="1"/>
</dbReference>
<proteinExistence type="predicted"/>
<dbReference type="PANTHER" id="PTHR44542:SF14">
    <property type="entry name" value="PROTEIN HIGH ARSENIC CONTENT 1, MITOCHONDRIAL-RELATED"/>
    <property type="match status" value="1"/>
</dbReference>
<evidence type="ECO:0000313" key="2">
    <source>
        <dbReference type="EMBL" id="CAK0785075.1"/>
    </source>
</evidence>
<accession>A0AAV1IGD5</accession>
<dbReference type="PANTHER" id="PTHR44542">
    <property type="entry name" value="THIOSULFATE SULFURTRANSFERASE 18"/>
    <property type="match status" value="1"/>
</dbReference>
<dbReference type="SUPFAM" id="SSF52821">
    <property type="entry name" value="Rhodanese/Cell cycle control phosphatase"/>
    <property type="match status" value="1"/>
</dbReference>
<comment type="caution">
    <text evidence="2">The sequence shown here is derived from an EMBL/GenBank/DDBJ whole genome shotgun (WGS) entry which is preliminary data.</text>
</comment>
<dbReference type="Pfam" id="PF00581">
    <property type="entry name" value="Rhodanese"/>
    <property type="match status" value="1"/>
</dbReference>
<protein>
    <recommendedName>
        <fullName evidence="1">Rhodanese domain-containing protein</fullName>
    </recommendedName>
</protein>
<evidence type="ECO:0000313" key="3">
    <source>
        <dbReference type="Proteomes" id="UP001314263"/>
    </source>
</evidence>
<dbReference type="Gene3D" id="3.40.250.10">
    <property type="entry name" value="Rhodanese-like domain"/>
    <property type="match status" value="1"/>
</dbReference>
<reference evidence="2 3" key="1">
    <citation type="submission" date="2023-10" db="EMBL/GenBank/DDBJ databases">
        <authorList>
            <person name="Maclean D."/>
            <person name="Macfadyen A."/>
        </authorList>
    </citation>
    <scope>NUCLEOTIDE SEQUENCE [LARGE SCALE GENOMIC DNA]</scope>
</reference>
<dbReference type="InterPro" id="IPR001763">
    <property type="entry name" value="Rhodanese-like_dom"/>
</dbReference>
<gene>
    <name evidence="2" type="ORF">CVIRNUC_008281</name>
</gene>
<evidence type="ECO:0000259" key="1">
    <source>
        <dbReference type="PROSITE" id="PS50206"/>
    </source>
</evidence>
<feature type="domain" description="Rhodanese" evidence="1">
    <location>
        <begin position="92"/>
        <end position="205"/>
    </location>
</feature>
<dbReference type="PROSITE" id="PS50206">
    <property type="entry name" value="RHODANESE_3"/>
    <property type="match status" value="1"/>
</dbReference>
<dbReference type="InterPro" id="IPR044684">
    <property type="entry name" value="STR17/STR18/HARC1-like"/>
</dbReference>
<dbReference type="GO" id="GO:0003824">
    <property type="term" value="F:catalytic activity"/>
    <property type="evidence" value="ECO:0007669"/>
    <property type="project" value="InterPro"/>
</dbReference>
<dbReference type="CDD" id="cd00158">
    <property type="entry name" value="RHOD"/>
    <property type="match status" value="1"/>
</dbReference>
<dbReference type="EMBL" id="CAUYUE010000011">
    <property type="protein sequence ID" value="CAK0785075.1"/>
    <property type="molecule type" value="Genomic_DNA"/>
</dbReference>
<organism evidence="2 3">
    <name type="scientific">Coccomyxa viridis</name>
    <dbReference type="NCBI Taxonomy" id="1274662"/>
    <lineage>
        <taxon>Eukaryota</taxon>
        <taxon>Viridiplantae</taxon>
        <taxon>Chlorophyta</taxon>
        <taxon>core chlorophytes</taxon>
        <taxon>Trebouxiophyceae</taxon>
        <taxon>Trebouxiophyceae incertae sedis</taxon>
        <taxon>Coccomyxaceae</taxon>
        <taxon>Coccomyxa</taxon>
    </lineage>
</organism>
<dbReference type="InterPro" id="IPR036873">
    <property type="entry name" value="Rhodanese-like_dom_sf"/>
</dbReference>
<sequence>MSAALKGSIAAGQRGRFHGSPVLGRKAFNGHAITMALPRKQLRRGGALTVRAFEDEQEEPREWPYPKFVQEVKEAFPEKAVATVEEARVLFSSDGYTYLDVRPRLEYEEAGRVKGSVNIPIMNARRVWDPEQKKKVIEREPNENFSEQVKKRFPDTETRLLIGCSDGKKYSIDALQALDEEGYTNMVGLRGGYYAWFKVFDNKLGRRMTGEYAESFGHGADSCGIHASGAGFDRVDKIESWAPPEFE</sequence>
<dbReference type="Proteomes" id="UP001314263">
    <property type="component" value="Unassembled WGS sequence"/>
</dbReference>
<dbReference type="AlphaFoldDB" id="A0AAV1IGD5"/>